<evidence type="ECO:0000256" key="4">
    <source>
        <dbReference type="ARBA" id="ARBA00022801"/>
    </source>
</evidence>
<dbReference type="Gene3D" id="3.40.50.300">
    <property type="entry name" value="P-loop containing nucleotide triphosphate hydrolases"/>
    <property type="match status" value="2"/>
</dbReference>
<dbReference type="PANTHER" id="PTHR30591">
    <property type="entry name" value="RECBCD ENZYME SUBUNIT RECC"/>
    <property type="match status" value="1"/>
</dbReference>
<keyword evidence="4 12" id="KW-0378">Hydrolase</keyword>
<accession>A0ABU5SSN3</accession>
<evidence type="ECO:0000313" key="13">
    <source>
        <dbReference type="Proteomes" id="UP001302329"/>
    </source>
</evidence>
<dbReference type="RefSeq" id="WP_323355251.1">
    <property type="nucleotide sequence ID" value="NZ_JAYGHY010000002.1"/>
</dbReference>
<dbReference type="EMBL" id="JAYGHY010000002">
    <property type="protein sequence ID" value="MEA5441087.1"/>
    <property type="molecule type" value="Genomic_DNA"/>
</dbReference>
<keyword evidence="1" id="KW-0540">Nuclease</keyword>
<keyword evidence="6" id="KW-0269">Exonuclease</keyword>
<evidence type="ECO:0000256" key="6">
    <source>
        <dbReference type="ARBA" id="ARBA00022839"/>
    </source>
</evidence>
<evidence type="ECO:0000256" key="9">
    <source>
        <dbReference type="ARBA" id="ARBA00023204"/>
    </source>
</evidence>
<feature type="domain" description="RecC C-terminal" evidence="11">
    <location>
        <begin position="806"/>
        <end position="1023"/>
    </location>
</feature>
<feature type="compositionally biased region" description="Low complexity" evidence="10">
    <location>
        <begin position="790"/>
        <end position="800"/>
    </location>
</feature>
<name>A0ABU5SSN3_9CYAN</name>
<keyword evidence="7" id="KW-0067">ATP-binding</keyword>
<keyword evidence="3" id="KW-0227">DNA damage</keyword>
<dbReference type="Pfam" id="PF04257">
    <property type="entry name" value="Exonuc_V_gamma"/>
    <property type="match status" value="1"/>
</dbReference>
<organism evidence="12 13">
    <name type="scientific">Cyanobium gracile UHCC 0281</name>
    <dbReference type="NCBI Taxonomy" id="3110309"/>
    <lineage>
        <taxon>Bacteria</taxon>
        <taxon>Bacillati</taxon>
        <taxon>Cyanobacteriota</taxon>
        <taxon>Cyanophyceae</taxon>
        <taxon>Synechococcales</taxon>
        <taxon>Prochlorococcaceae</taxon>
        <taxon>Cyanobium</taxon>
    </lineage>
</organism>
<keyword evidence="8" id="KW-0238">DNA-binding</keyword>
<comment type="caution">
    <text evidence="12">The sequence shown here is derived from an EMBL/GenBank/DDBJ whole genome shotgun (WGS) entry which is preliminary data.</text>
</comment>
<evidence type="ECO:0000259" key="11">
    <source>
        <dbReference type="Pfam" id="PF17946"/>
    </source>
</evidence>
<evidence type="ECO:0000256" key="3">
    <source>
        <dbReference type="ARBA" id="ARBA00022763"/>
    </source>
</evidence>
<evidence type="ECO:0000256" key="1">
    <source>
        <dbReference type="ARBA" id="ARBA00022722"/>
    </source>
</evidence>
<gene>
    <name evidence="12" type="ORF">VB739_00800</name>
</gene>
<dbReference type="InterPro" id="IPR006697">
    <property type="entry name" value="RecC"/>
</dbReference>
<dbReference type="InterPro" id="IPR011335">
    <property type="entry name" value="Restrct_endonuc-II-like"/>
</dbReference>
<dbReference type="Pfam" id="PF17946">
    <property type="entry name" value="RecC_C"/>
    <property type="match status" value="1"/>
</dbReference>
<evidence type="ECO:0000313" key="12">
    <source>
        <dbReference type="EMBL" id="MEA5441087.1"/>
    </source>
</evidence>
<evidence type="ECO:0000256" key="5">
    <source>
        <dbReference type="ARBA" id="ARBA00022806"/>
    </source>
</evidence>
<keyword evidence="5" id="KW-0347">Helicase</keyword>
<keyword evidence="2" id="KW-0547">Nucleotide-binding</keyword>
<reference evidence="12 13" key="1">
    <citation type="submission" date="2023-12" db="EMBL/GenBank/DDBJ databases">
        <title>Baltic Sea Cyanobacteria.</title>
        <authorList>
            <person name="Delbaje E."/>
            <person name="Fewer D.P."/>
            <person name="Shishido T.K."/>
        </authorList>
    </citation>
    <scope>NUCLEOTIDE SEQUENCE [LARGE SCALE GENOMIC DNA]</scope>
    <source>
        <strain evidence="12 13">UHCC 0281</strain>
    </source>
</reference>
<dbReference type="InterPro" id="IPR041500">
    <property type="entry name" value="RecC_C"/>
</dbReference>
<dbReference type="HAMAP" id="MF_01486">
    <property type="entry name" value="RecC"/>
    <property type="match status" value="1"/>
</dbReference>
<keyword evidence="9" id="KW-0234">DNA repair</keyword>
<dbReference type="Gene3D" id="1.10.10.160">
    <property type="match status" value="1"/>
</dbReference>
<proteinExistence type="inferred from homology"/>
<keyword evidence="13" id="KW-1185">Reference proteome</keyword>
<evidence type="ECO:0000256" key="7">
    <source>
        <dbReference type="ARBA" id="ARBA00022840"/>
    </source>
</evidence>
<dbReference type="EC" id="3.1.11.5" evidence="12"/>
<dbReference type="Proteomes" id="UP001302329">
    <property type="component" value="Unassembled WGS sequence"/>
</dbReference>
<evidence type="ECO:0000256" key="2">
    <source>
        <dbReference type="ARBA" id="ARBA00022741"/>
    </source>
</evidence>
<feature type="region of interest" description="Disordered" evidence="10">
    <location>
        <begin position="777"/>
        <end position="803"/>
    </location>
</feature>
<dbReference type="InterPro" id="IPR013986">
    <property type="entry name" value="DExx_box_DNA_helicase_dom_sf"/>
</dbReference>
<dbReference type="PIRSF" id="PIRSF000980">
    <property type="entry name" value="RecC"/>
    <property type="match status" value="1"/>
</dbReference>
<dbReference type="GO" id="GO:0008854">
    <property type="term" value="F:exodeoxyribonuclease V activity"/>
    <property type="evidence" value="ECO:0007669"/>
    <property type="project" value="UniProtKB-EC"/>
</dbReference>
<dbReference type="SUPFAM" id="SSF52980">
    <property type="entry name" value="Restriction endonuclease-like"/>
    <property type="match status" value="1"/>
</dbReference>
<dbReference type="SUPFAM" id="SSF52540">
    <property type="entry name" value="P-loop containing nucleoside triphosphate hydrolases"/>
    <property type="match status" value="2"/>
</dbReference>
<dbReference type="PANTHER" id="PTHR30591:SF1">
    <property type="entry name" value="RECBCD ENZYME SUBUNIT RECC"/>
    <property type="match status" value="1"/>
</dbReference>
<dbReference type="InterPro" id="IPR027417">
    <property type="entry name" value="P-loop_NTPase"/>
</dbReference>
<evidence type="ECO:0000256" key="10">
    <source>
        <dbReference type="SAM" id="MobiDB-lite"/>
    </source>
</evidence>
<protein>
    <submittedName>
        <fullName evidence="12">Exodeoxyribonuclease V subunit gamma</fullName>
        <ecNumber evidence="12">3.1.11.5</ecNumber>
    </submittedName>
</protein>
<dbReference type="Gene3D" id="3.40.50.10930">
    <property type="match status" value="1"/>
</dbReference>
<sequence length="1091" mass="118842">MLTVFRSNRAELLARVLATQLRLQPPDPFEQVQVVVNTWPTSRWLGEQLAEHLGGIAANLRFPFPGSHLRQLVDQLLVPAETGAGGGTADPWRADQLVWPLLDLLPSVAAAPEGGPLRHWLAERGGGDQLELGHWQLGRAIADAFDDYALYRPELLGAWEAGQAIDASGRSLPATQCWQPLLYRSLRQALGQEPFGRRVQELVGRLRRGELSEEARGTPLRLFGLSSMAPIQVQLLQALSLHRSVDLYLLTPCRDLWQRCGERRRQLSDALALRQPLEAAWLLEAPGLEARFGRLGGEFQQLLEGTGEAQLGEAQEKDLFFAAASGTGPAPLLAQLQDQLADASRIPALQVDPQDRSLEFHACPGRLRQVQIVRDRLLQLLAADPSLEPRDILVMTPDINGFAPLVASVFGDRHATGVDLPWRLTDRSQEEGAGLGSTLLLLLELAGTRLTASGLETLLGCPPLLDRFGLEAREAARLVEALQEAGFRWGLDGQEKDGACHSLAWAIDRLLLGLVLPTGAGLAPADTAPWEGGVPLELSGRWLHLLGRLRHWLGELRRGGAVTTWVERLRRLIDDLFGDGGEAAGELPALMGAIDAWQTTAGSCPLGLEAPVVAAVLRELLGAESGRFGHRSGALTISALEPMRAIPYRVIVLMGLEAGLFPRPGDRPAFHLMEGQRQLGDPHPADQDRYVLMEALLSARDHLLLSWSCRDDRTGASLPPSGPVGQWLQWLAGQVGPEAMARLQVEHAANPLDRRNFLPAAGREAPSCDRRLLEAVRHLSGDPPPPPAPLLGGPSPLEAPTDTDAFSDLRDWLAAPQTHWLRSLGLRPGEWDRRLDDLEALSLGERERSALLRGRLQRSDGDPGDGGPGTAADWIAWHRGQGLLPPKAAGGLEAGLLQRRWSSLSEALERLGPPQQHTHRWGPWQAPVPWRGETVVLVHTAQARVGHRLGLWLQLLLAAAAAGEPRRGVLIARDGDVFAPALDLRAPAPQAARDELERLAGLQSDWRRRGWPVPPETGWSYVTGERKRPGQGRIKAAGTWEGSSFHSGERQRAEMEACFGARLPAEVLLTPERLELADALYSPLLAAEGGP</sequence>
<evidence type="ECO:0000256" key="8">
    <source>
        <dbReference type="ARBA" id="ARBA00023125"/>
    </source>
</evidence>